<dbReference type="AlphaFoldDB" id="A0A3B0WUG2"/>
<organism evidence="1">
    <name type="scientific">hydrothermal vent metagenome</name>
    <dbReference type="NCBI Taxonomy" id="652676"/>
    <lineage>
        <taxon>unclassified sequences</taxon>
        <taxon>metagenomes</taxon>
        <taxon>ecological metagenomes</taxon>
    </lineage>
</organism>
<proteinExistence type="predicted"/>
<name>A0A3B0WUG2_9ZZZZ</name>
<dbReference type="EMBL" id="UOFH01000051">
    <property type="protein sequence ID" value="VAW59061.1"/>
    <property type="molecule type" value="Genomic_DNA"/>
</dbReference>
<sequence>MNKILIILAMFISNTLLAAEVLDSEATDFESESNYCLPPSTTLCTSVTEYKSTSTYIFHPHQLNGVFRVQPNWYMVTGKMRFVPVLR</sequence>
<reference evidence="1" key="1">
    <citation type="submission" date="2018-06" db="EMBL/GenBank/DDBJ databases">
        <authorList>
            <person name="Zhirakovskaya E."/>
        </authorList>
    </citation>
    <scope>NUCLEOTIDE SEQUENCE</scope>
</reference>
<gene>
    <name evidence="1" type="ORF">MNBD_GAMMA08-740</name>
</gene>
<evidence type="ECO:0000313" key="1">
    <source>
        <dbReference type="EMBL" id="VAW59061.1"/>
    </source>
</evidence>
<accession>A0A3B0WUG2</accession>
<protein>
    <submittedName>
        <fullName evidence="1">Uncharacterized protein</fullName>
    </submittedName>
</protein>